<dbReference type="OrthoDB" id="3068835at2759"/>
<keyword evidence="4" id="KW-1185">Reference proteome</keyword>
<evidence type="ECO:0000256" key="1">
    <source>
        <dbReference type="SAM" id="Coils"/>
    </source>
</evidence>
<sequence length="401" mass="45171">MTTQYIHGEEPEHTDGGYSTGQPMAALKPLAYHQAAYSQTSSENNTSVQQDCYNDFSSQYAKEVACPESNINLRGVEDCKRNAKPARFKPCAIPQLNKLWWGGANANPFVRAWAPPLTLHGISKGEFLRFIDGLNEAWLINPSLNYFSMATGLTGLALTFEPHIGSAFGATSLAATAAAAVVTMQRTKSYLKTWNETLFNPVRLQARVLKTDSLMHVIGYKGGNAWERYEHNIQGSQEVEIGPNNDTKDRSLEKVQSDIHKILQRKLEPIGSYVMPLTFDAGPSVQMNGVMKKWGATESNRIEKLQLKMMQHGEKKRAEKFQKEHQTAENLRMQIQELTILGEKERVIANLKQKLEHVEKDIGKSYDKKIRKTGKEAERVRWIVITSLEDASVERLGYVEE</sequence>
<name>A0A319BYK7_ASPVC</name>
<accession>A0A319BYK7</accession>
<dbReference type="Proteomes" id="UP000248405">
    <property type="component" value="Unassembled WGS sequence"/>
</dbReference>
<dbReference type="RefSeq" id="XP_025564787.1">
    <property type="nucleotide sequence ID" value="XM_025704706.1"/>
</dbReference>
<organism evidence="3 4">
    <name type="scientific">Aspergillus vadensis (strain CBS 113365 / IMI 142717 / IBT 24658)</name>
    <dbReference type="NCBI Taxonomy" id="1448311"/>
    <lineage>
        <taxon>Eukaryota</taxon>
        <taxon>Fungi</taxon>
        <taxon>Dikarya</taxon>
        <taxon>Ascomycota</taxon>
        <taxon>Pezizomycotina</taxon>
        <taxon>Eurotiomycetes</taxon>
        <taxon>Eurotiomycetidae</taxon>
        <taxon>Eurotiales</taxon>
        <taxon>Aspergillaceae</taxon>
        <taxon>Aspergillus</taxon>
        <taxon>Aspergillus subgen. Circumdati</taxon>
    </lineage>
</organism>
<dbReference type="AlphaFoldDB" id="A0A319BYK7"/>
<evidence type="ECO:0000256" key="2">
    <source>
        <dbReference type="SAM" id="MobiDB-lite"/>
    </source>
</evidence>
<dbReference type="EMBL" id="KZ821619">
    <property type="protein sequence ID" value="PYH70993.1"/>
    <property type="molecule type" value="Genomic_DNA"/>
</dbReference>
<evidence type="ECO:0000313" key="4">
    <source>
        <dbReference type="Proteomes" id="UP000248405"/>
    </source>
</evidence>
<dbReference type="InterPro" id="IPR053221">
    <property type="entry name" value="Burnettramic_acid_biosynth"/>
</dbReference>
<proteinExistence type="predicted"/>
<feature type="region of interest" description="Disordered" evidence="2">
    <location>
        <begin position="1"/>
        <end position="21"/>
    </location>
</feature>
<gene>
    <name evidence="3" type="ORF">BO88DRAFT_384497</name>
</gene>
<protein>
    <submittedName>
        <fullName evidence="3">Uncharacterized protein</fullName>
    </submittedName>
</protein>
<keyword evidence="1" id="KW-0175">Coiled coil</keyword>
<dbReference type="PANTHER" id="PTHR38887:SF1">
    <property type="entry name" value="RAS MODIFICATION PROTEIN ERF4"/>
    <property type="match status" value="1"/>
</dbReference>
<dbReference type="PANTHER" id="PTHR38887">
    <property type="entry name" value="CHROMOSOME 21, WHOLE GENOME SHOTGUN SEQUENCE"/>
    <property type="match status" value="1"/>
</dbReference>
<reference evidence="3" key="1">
    <citation type="submission" date="2016-12" db="EMBL/GenBank/DDBJ databases">
        <title>The genomes of Aspergillus section Nigri reveals drivers in fungal speciation.</title>
        <authorList>
            <consortium name="DOE Joint Genome Institute"/>
            <person name="Vesth T.C."/>
            <person name="Nybo J."/>
            <person name="Theobald S."/>
            <person name="Brandl J."/>
            <person name="Frisvad J.C."/>
            <person name="Nielsen K.F."/>
            <person name="Lyhne E.K."/>
            <person name="Kogle M.E."/>
            <person name="Kuo A."/>
            <person name="Riley R."/>
            <person name="Clum A."/>
            <person name="Nolan M."/>
            <person name="Lipzen A."/>
            <person name="Salamov A."/>
            <person name="Henrissat B."/>
            <person name="Wiebenga A."/>
            <person name="De Vries R.P."/>
            <person name="Grigoriev I.V."/>
            <person name="Mortensen U.H."/>
            <person name="Andersen M.R."/>
            <person name="Baker S.E."/>
        </authorList>
    </citation>
    <scope>NUCLEOTIDE SEQUENCE [LARGE SCALE GENOMIC DNA]</scope>
    <source>
        <strain evidence="3">CBS 113365</strain>
    </source>
</reference>
<evidence type="ECO:0000313" key="3">
    <source>
        <dbReference type="EMBL" id="PYH70993.1"/>
    </source>
</evidence>
<feature type="coiled-coil region" evidence="1">
    <location>
        <begin position="318"/>
        <end position="368"/>
    </location>
</feature>
<dbReference type="GeneID" id="37209298"/>